<keyword evidence="3" id="KW-0812">Transmembrane</keyword>
<evidence type="ECO:0000313" key="4">
    <source>
        <dbReference type="EMBL" id="PZD55913.1"/>
    </source>
</evidence>
<dbReference type="EMBL" id="NSIW01000016">
    <property type="protein sequence ID" value="PZD55913.1"/>
    <property type="molecule type" value="Genomic_DNA"/>
</dbReference>
<reference evidence="4 5" key="1">
    <citation type="submission" date="2017-08" db="EMBL/GenBank/DDBJ databases">
        <title>Streptococcus salivarius strain HS0302 Genome.</title>
        <authorList>
            <person name="Smith J."/>
            <person name="Deng P."/>
            <person name="Geng M."/>
        </authorList>
    </citation>
    <scope>NUCLEOTIDE SEQUENCE [LARGE SCALE GENOMIC DNA]</scope>
    <source>
        <strain evidence="4 5">HS0302</strain>
    </source>
</reference>
<evidence type="ECO:0000256" key="3">
    <source>
        <dbReference type="SAM" id="Phobius"/>
    </source>
</evidence>
<evidence type="ECO:0008006" key="6">
    <source>
        <dbReference type="Google" id="ProtNLM"/>
    </source>
</evidence>
<dbReference type="Pfam" id="PF07719">
    <property type="entry name" value="TPR_2"/>
    <property type="match status" value="1"/>
</dbReference>
<feature type="transmembrane region" description="Helical" evidence="3">
    <location>
        <begin position="27"/>
        <end position="44"/>
    </location>
</feature>
<gene>
    <name evidence="4" type="ORF">CKU37_07925</name>
</gene>
<feature type="transmembrane region" description="Helical" evidence="3">
    <location>
        <begin position="50"/>
        <end position="71"/>
    </location>
</feature>
<sequence length="273" mass="32103">MLKTLTNKISNMTGAEILRFKKREKNHFLISIILIMAVYVYGGVSNNPLIYWSAFIVMVVLVLLHVLRLAFIEKGVRNILCEHIDLDRYQNIFEHYSAYGQNRARRSKSSQAFYFINMAQIYYLRGDFEESLKMLGEFKPTDFNSIQTQSIARYYYLEFLNKVFNRDSYDLQHYVSVLSTIPTKFQNQKELISQQVNVIKMIDSIVTEKIPITISVESGNNHLEQVELCYYKALNYLNQNQPEEAKSCFQEIVNENPDLFYVKEAKKYLEELV</sequence>
<dbReference type="Gene3D" id="1.25.40.10">
    <property type="entry name" value="Tetratricopeptide repeat domain"/>
    <property type="match status" value="1"/>
</dbReference>
<dbReference type="InterPro" id="IPR013105">
    <property type="entry name" value="TPR_2"/>
</dbReference>
<dbReference type="Proteomes" id="UP000248776">
    <property type="component" value="Unassembled WGS sequence"/>
</dbReference>
<protein>
    <recommendedName>
        <fullName evidence="6">Tetratricopeptide repeat protein</fullName>
    </recommendedName>
</protein>
<comment type="caution">
    <text evidence="4">The sequence shown here is derived from an EMBL/GenBank/DDBJ whole genome shotgun (WGS) entry which is preliminary data.</text>
</comment>
<dbReference type="RefSeq" id="WP_173014517.1">
    <property type="nucleotide sequence ID" value="NZ_CACRUJ010000006.1"/>
</dbReference>
<dbReference type="InterPro" id="IPR011990">
    <property type="entry name" value="TPR-like_helical_dom_sf"/>
</dbReference>
<keyword evidence="2" id="KW-0802">TPR repeat</keyword>
<keyword evidence="3" id="KW-1133">Transmembrane helix</keyword>
<evidence type="ECO:0000256" key="1">
    <source>
        <dbReference type="ARBA" id="ARBA00022737"/>
    </source>
</evidence>
<evidence type="ECO:0000313" key="5">
    <source>
        <dbReference type="Proteomes" id="UP000248776"/>
    </source>
</evidence>
<dbReference type="AlphaFoldDB" id="A0AA45CSD4"/>
<organism evidence="4 5">
    <name type="scientific">Streptococcus salivarius</name>
    <dbReference type="NCBI Taxonomy" id="1304"/>
    <lineage>
        <taxon>Bacteria</taxon>
        <taxon>Bacillati</taxon>
        <taxon>Bacillota</taxon>
        <taxon>Bacilli</taxon>
        <taxon>Lactobacillales</taxon>
        <taxon>Streptococcaceae</taxon>
        <taxon>Streptococcus</taxon>
    </lineage>
</organism>
<dbReference type="SUPFAM" id="SSF48452">
    <property type="entry name" value="TPR-like"/>
    <property type="match status" value="1"/>
</dbReference>
<keyword evidence="3" id="KW-0472">Membrane</keyword>
<proteinExistence type="predicted"/>
<accession>A0AA45CSD4</accession>
<evidence type="ECO:0000256" key="2">
    <source>
        <dbReference type="ARBA" id="ARBA00022803"/>
    </source>
</evidence>
<keyword evidence="1" id="KW-0677">Repeat</keyword>
<name>A0AA45CSD4_STRSL</name>